<evidence type="ECO:0000313" key="11">
    <source>
        <dbReference type="Proteomes" id="UP000184292"/>
    </source>
</evidence>
<dbReference type="PANTHER" id="PTHR42755">
    <property type="entry name" value="3-DEOXY-MANNO-OCTULOSONATE CYTIDYLYLTRANSFERASE"/>
    <property type="match status" value="1"/>
</dbReference>
<accession>A0A1M6E311</accession>
<comment type="catalytic activity">
    <reaction evidence="7 8">
        <text>lipid IVA (E. coli) + CMP-3-deoxy-beta-D-manno-octulosonate = alpha-Kdo-(2-&gt;6)-lipid IVA (E. coli) + CMP + H(+)</text>
        <dbReference type="Rhea" id="RHEA:28066"/>
        <dbReference type="ChEBI" id="CHEBI:15378"/>
        <dbReference type="ChEBI" id="CHEBI:58603"/>
        <dbReference type="ChEBI" id="CHEBI:60364"/>
        <dbReference type="ChEBI" id="CHEBI:60377"/>
        <dbReference type="ChEBI" id="CHEBI:85987"/>
        <dbReference type="EC" id="2.4.99.12"/>
    </reaction>
</comment>
<dbReference type="InterPro" id="IPR039901">
    <property type="entry name" value="Kdotransferase"/>
</dbReference>
<keyword evidence="5 8" id="KW-0808">Transferase</keyword>
<comment type="pathway">
    <text evidence="2 8">Bacterial outer membrane biogenesis; LPS core biosynthesis.</text>
</comment>
<proteinExistence type="inferred from homology"/>
<comment type="function">
    <text evidence="1 8">Involved in lipopolysaccharide (LPS) biosynthesis. Catalyzes the transfer of 3-deoxy-D-manno-octulosonate (Kdo) residue(s) from CMP-Kdo to lipid IV(A), the tetraacyldisaccharide-1,4'-bisphosphate precursor of lipid A.</text>
</comment>
<dbReference type="GO" id="GO:0009245">
    <property type="term" value="P:lipid A biosynthetic process"/>
    <property type="evidence" value="ECO:0007669"/>
    <property type="project" value="TreeGrafter"/>
</dbReference>
<dbReference type="UniPathway" id="UPA00958"/>
<evidence type="ECO:0000313" key="10">
    <source>
        <dbReference type="EMBL" id="SHI79831.1"/>
    </source>
</evidence>
<evidence type="ECO:0000256" key="1">
    <source>
        <dbReference type="ARBA" id="ARBA00003394"/>
    </source>
</evidence>
<evidence type="ECO:0000256" key="7">
    <source>
        <dbReference type="ARBA" id="ARBA00049183"/>
    </source>
</evidence>
<keyword evidence="8" id="KW-1003">Cell membrane</keyword>
<evidence type="ECO:0000256" key="3">
    <source>
        <dbReference type="ARBA" id="ARBA00012621"/>
    </source>
</evidence>
<gene>
    <name evidence="10" type="ORF">SAMN05444417_1768</name>
</gene>
<dbReference type="AlphaFoldDB" id="A0A1M6E311"/>
<dbReference type="Gene3D" id="3.40.50.2000">
    <property type="entry name" value="Glycogen Phosphorylase B"/>
    <property type="match status" value="1"/>
</dbReference>
<dbReference type="InterPro" id="IPR038107">
    <property type="entry name" value="Glycos_transf_N_sf"/>
</dbReference>
<dbReference type="GO" id="GO:0005886">
    <property type="term" value="C:plasma membrane"/>
    <property type="evidence" value="ECO:0007669"/>
    <property type="project" value="UniProtKB-SubCell"/>
</dbReference>
<keyword evidence="8" id="KW-0472">Membrane</keyword>
<name>A0A1M6E311_9RHOB</name>
<organism evidence="10 11">
    <name type="scientific">Wenxinia saemankumensis</name>
    <dbReference type="NCBI Taxonomy" id="1447782"/>
    <lineage>
        <taxon>Bacteria</taxon>
        <taxon>Pseudomonadati</taxon>
        <taxon>Pseudomonadota</taxon>
        <taxon>Alphaproteobacteria</taxon>
        <taxon>Rhodobacterales</taxon>
        <taxon>Roseobacteraceae</taxon>
        <taxon>Wenxinia</taxon>
    </lineage>
</organism>
<keyword evidence="11" id="KW-1185">Reference proteome</keyword>
<dbReference type="Proteomes" id="UP000184292">
    <property type="component" value="Unassembled WGS sequence"/>
</dbReference>
<dbReference type="InterPro" id="IPR007507">
    <property type="entry name" value="Glycos_transf_N"/>
</dbReference>
<dbReference type="Pfam" id="PF04413">
    <property type="entry name" value="Glycos_transf_N"/>
    <property type="match status" value="1"/>
</dbReference>
<feature type="domain" description="3-deoxy-D-manno-octulosonic-acid transferase N-terminal" evidence="9">
    <location>
        <begin position="44"/>
        <end position="138"/>
    </location>
</feature>
<dbReference type="EC" id="2.4.99.12" evidence="3 8"/>
<dbReference type="GO" id="GO:0043842">
    <property type="term" value="F:Kdo transferase activity"/>
    <property type="evidence" value="ECO:0007669"/>
    <property type="project" value="UniProtKB-EC"/>
</dbReference>
<sequence>MVWIHASRPDIAARARVLAQRIEAAEEGAAVMLTGTGPGLAPPPPDQMAAVRGFLAHWRPDALVWLGGDFRPVLLAECELPREARCLAEIDADGLQIDGGSWMPGVLRPVLSGFGLVLPADAAVATRMRRLGLPPEALGRPGTLGAVPPPLPVRGRDHADLLEALGPRPIWLAAGAPAEEAALLVAAQRHAAHRTHRLLMVAAPATPEEAEPLAAALEAEGLVVRRRAEGEEPDEPTDAYIADGCAEMGLWYRLAPVTYLGGSLTGRACRSPFEAASLGSALLVGPQTDPHGEAARTLRARSALRELSSPDELGPALESLLSPETAARLARSAWDVATEGAEATDAALSFVAAALEREAA</sequence>
<evidence type="ECO:0000256" key="8">
    <source>
        <dbReference type="RuleBase" id="RU365103"/>
    </source>
</evidence>
<dbReference type="EMBL" id="FQYO01000003">
    <property type="protein sequence ID" value="SHI79831.1"/>
    <property type="molecule type" value="Genomic_DNA"/>
</dbReference>
<comment type="subcellular location">
    <subcellularLocation>
        <location evidence="8">Cell membrane</location>
    </subcellularLocation>
</comment>
<evidence type="ECO:0000259" key="9">
    <source>
        <dbReference type="Pfam" id="PF04413"/>
    </source>
</evidence>
<reference evidence="10 11" key="1">
    <citation type="submission" date="2016-11" db="EMBL/GenBank/DDBJ databases">
        <authorList>
            <person name="Jaros S."/>
            <person name="Januszkiewicz K."/>
            <person name="Wedrychowicz H."/>
        </authorList>
    </citation>
    <scope>NUCLEOTIDE SEQUENCE [LARGE SCALE GENOMIC DNA]</scope>
    <source>
        <strain evidence="10 11">DSM 100565</strain>
    </source>
</reference>
<dbReference type="STRING" id="1447782.SAMN05444417_1768"/>
<comment type="similarity">
    <text evidence="8">Belongs to the glycosyltransferase group 1 family.</text>
</comment>
<evidence type="ECO:0000256" key="5">
    <source>
        <dbReference type="ARBA" id="ARBA00022679"/>
    </source>
</evidence>
<evidence type="ECO:0000256" key="2">
    <source>
        <dbReference type="ARBA" id="ARBA00004713"/>
    </source>
</evidence>
<protein>
    <recommendedName>
        <fullName evidence="4 8">3-deoxy-D-manno-octulosonic acid transferase</fullName>
        <shortName evidence="8">Kdo transferase</shortName>
        <ecNumber evidence="3 8">2.4.99.12</ecNumber>
    </recommendedName>
    <alternativeName>
        <fullName evidence="6 8">Lipid IV(A) 3-deoxy-D-manno-octulosonic acid transferase</fullName>
    </alternativeName>
</protein>
<evidence type="ECO:0000256" key="4">
    <source>
        <dbReference type="ARBA" id="ARBA00019077"/>
    </source>
</evidence>
<dbReference type="PANTHER" id="PTHR42755:SF1">
    <property type="entry name" value="3-DEOXY-D-MANNO-OCTULOSONIC ACID TRANSFERASE, MITOCHONDRIAL-RELATED"/>
    <property type="match status" value="1"/>
</dbReference>
<keyword evidence="8" id="KW-0448">Lipopolysaccharide biosynthesis</keyword>
<evidence type="ECO:0000256" key="6">
    <source>
        <dbReference type="ARBA" id="ARBA00031445"/>
    </source>
</evidence>
<dbReference type="Gene3D" id="3.40.50.11720">
    <property type="entry name" value="3-Deoxy-D-manno-octulosonic-acid transferase, N-terminal domain"/>
    <property type="match status" value="1"/>
</dbReference>
<dbReference type="GO" id="GO:0009244">
    <property type="term" value="P:lipopolysaccharide core region biosynthetic process"/>
    <property type="evidence" value="ECO:0007669"/>
    <property type="project" value="UniProtKB-UniRule"/>
</dbReference>